<keyword evidence="6" id="KW-1185">Reference proteome</keyword>
<dbReference type="RefSeq" id="WP_265721961.1">
    <property type="nucleotide sequence ID" value="NZ_JAPIVK010000016.1"/>
</dbReference>
<evidence type="ECO:0000259" key="3">
    <source>
        <dbReference type="Pfam" id="PF07075"/>
    </source>
</evidence>
<dbReference type="Gene3D" id="3.90.1150.140">
    <property type="match status" value="1"/>
</dbReference>
<dbReference type="PANTHER" id="PTHR42915">
    <property type="entry name" value="HYPOTHETICAL 460 KDA PROTEIN IN FEUA-SIGW INTERGENIC REGION [PRECURSOR]"/>
    <property type="match status" value="1"/>
</dbReference>
<dbReference type="InterPro" id="IPR048502">
    <property type="entry name" value="NamZ_N"/>
</dbReference>
<accession>A0ABW5ED54</accession>
<gene>
    <name evidence="5" type="ORF">ACFSKX_13180</name>
</gene>
<organism evidence="5 6">
    <name type="scientific">Microbulbifer halophilus</name>
    <dbReference type="NCBI Taxonomy" id="453963"/>
    <lineage>
        <taxon>Bacteria</taxon>
        <taxon>Pseudomonadati</taxon>
        <taxon>Pseudomonadota</taxon>
        <taxon>Gammaproteobacteria</taxon>
        <taxon>Cellvibrionales</taxon>
        <taxon>Microbulbiferaceae</taxon>
        <taxon>Microbulbifer</taxon>
    </lineage>
</organism>
<feature type="chain" id="PRO_5047305800" evidence="2">
    <location>
        <begin position="24"/>
        <end position="390"/>
    </location>
</feature>
<dbReference type="InterPro" id="IPR008302">
    <property type="entry name" value="NamZ"/>
</dbReference>
<feature type="signal peptide" evidence="2">
    <location>
        <begin position="1"/>
        <end position="23"/>
    </location>
</feature>
<keyword evidence="2" id="KW-0732">Signal</keyword>
<evidence type="ECO:0000313" key="6">
    <source>
        <dbReference type="Proteomes" id="UP001597425"/>
    </source>
</evidence>
<dbReference type="Pfam" id="PF20732">
    <property type="entry name" value="NamZ_C"/>
    <property type="match status" value="1"/>
</dbReference>
<dbReference type="Proteomes" id="UP001597425">
    <property type="component" value="Unassembled WGS sequence"/>
</dbReference>
<proteinExistence type="predicted"/>
<evidence type="ECO:0000256" key="2">
    <source>
        <dbReference type="SAM" id="SignalP"/>
    </source>
</evidence>
<protein>
    <submittedName>
        <fullName evidence="5">DUF1343 domain-containing protein</fullName>
    </submittedName>
</protein>
<dbReference type="Gene3D" id="3.40.50.12170">
    <property type="entry name" value="Uncharacterised protein PF07075, DUF1343"/>
    <property type="match status" value="1"/>
</dbReference>
<reference evidence="6" key="1">
    <citation type="journal article" date="2019" name="Int. J. Syst. Evol. Microbiol.">
        <title>The Global Catalogue of Microorganisms (GCM) 10K type strain sequencing project: providing services to taxonomists for standard genome sequencing and annotation.</title>
        <authorList>
            <consortium name="The Broad Institute Genomics Platform"/>
            <consortium name="The Broad Institute Genome Sequencing Center for Infectious Disease"/>
            <person name="Wu L."/>
            <person name="Ma J."/>
        </authorList>
    </citation>
    <scope>NUCLEOTIDE SEQUENCE [LARGE SCALE GENOMIC DNA]</scope>
    <source>
        <strain evidence="6">KCTC 12848</strain>
    </source>
</reference>
<dbReference type="EMBL" id="JBHUJD010000016">
    <property type="protein sequence ID" value="MFD2311372.1"/>
    <property type="molecule type" value="Genomic_DNA"/>
</dbReference>
<evidence type="ECO:0000256" key="1">
    <source>
        <dbReference type="SAM" id="MobiDB-lite"/>
    </source>
</evidence>
<comment type="caution">
    <text evidence="5">The sequence shown here is derived from an EMBL/GenBank/DDBJ whole genome shotgun (WGS) entry which is preliminary data.</text>
</comment>
<evidence type="ECO:0000313" key="5">
    <source>
        <dbReference type="EMBL" id="MFD2311372.1"/>
    </source>
</evidence>
<dbReference type="PIRSF" id="PIRSF016719">
    <property type="entry name" value="UCP016719"/>
    <property type="match status" value="1"/>
</dbReference>
<feature type="region of interest" description="Disordered" evidence="1">
    <location>
        <begin position="290"/>
        <end position="311"/>
    </location>
</feature>
<feature type="domain" description="Peptidoglycan beta-N-acetylmuramidase NamZ N-terminal" evidence="3">
    <location>
        <begin position="46"/>
        <end position="244"/>
    </location>
</feature>
<evidence type="ECO:0000259" key="4">
    <source>
        <dbReference type="Pfam" id="PF20732"/>
    </source>
</evidence>
<dbReference type="InterPro" id="IPR048503">
    <property type="entry name" value="NamZ_C"/>
</dbReference>
<sequence>MYLSAMSRYLLVLTLLLSVGACADSALRTGAEQPGRYLPLLEGGKVGLVVNQTSRVGERHLIDFLRERDLDIERIFALEHGIRGDVENGGRVDDGVDGPSGLPIVSLYGGNHKPSREEVRDLDWLLFDIQDVGVRFYTYISSLHYLMQACADYQVPLLVLDRPNPNGDYVDGPVLEKEYRSFIGMHPIPLVHGLTVGELARMINGEGWLEGDARCDLTVIPVAGYRKQMRYSLPVEPSPNLPNDRAIRLYPSLGLFEGTVVSIGRGTEYPFQVIGHPDDRRGRYSFEPVSMPGASENPKYRGHRLRGDDLRGGDPDERFTLRYLIDWRGRTGESGEAFFSRAEFFDKLAGTDALRLAVLAGKSEAEIRRGWQPALQRYLQRRRPYLLYPE</sequence>
<feature type="domain" description="Peptidoglycan beta-N-acetylmuramidase NamZ C-terminal" evidence="4">
    <location>
        <begin position="249"/>
        <end position="388"/>
    </location>
</feature>
<name>A0ABW5ED54_9GAMM</name>
<dbReference type="Pfam" id="PF07075">
    <property type="entry name" value="NamZ_N"/>
    <property type="match status" value="1"/>
</dbReference>
<dbReference type="PANTHER" id="PTHR42915:SF1">
    <property type="entry name" value="PEPTIDOGLYCAN BETA-N-ACETYLMURAMIDASE NAMZ"/>
    <property type="match status" value="1"/>
</dbReference>